<keyword evidence="1" id="KW-0863">Zinc-finger</keyword>
<dbReference type="RefSeq" id="XP_029229780.1">
    <property type="nucleotide sequence ID" value="XM_029370086.1"/>
</dbReference>
<keyword evidence="2" id="KW-0732">Signal</keyword>
<gene>
    <name evidence="4" type="ORF">Tco025E_03164</name>
</gene>
<comment type="caution">
    <text evidence="4">The sequence shown here is derived from an EMBL/GenBank/DDBJ whole genome shotgun (WGS) entry which is preliminary data.</text>
</comment>
<keyword evidence="1" id="KW-0479">Metal-binding</keyword>
<evidence type="ECO:0000256" key="2">
    <source>
        <dbReference type="SAM" id="SignalP"/>
    </source>
</evidence>
<organism evidence="4 5">
    <name type="scientific">Trypanosoma conorhini</name>
    <dbReference type="NCBI Taxonomy" id="83891"/>
    <lineage>
        <taxon>Eukaryota</taxon>
        <taxon>Discoba</taxon>
        <taxon>Euglenozoa</taxon>
        <taxon>Kinetoplastea</taxon>
        <taxon>Metakinetoplastina</taxon>
        <taxon>Trypanosomatida</taxon>
        <taxon>Trypanosomatidae</taxon>
        <taxon>Trypanosoma</taxon>
    </lineage>
</organism>
<keyword evidence="1" id="KW-0862">Zinc</keyword>
<dbReference type="GeneID" id="40316775"/>
<dbReference type="EMBL" id="MKKU01000141">
    <property type="protein sequence ID" value="RNF22232.1"/>
    <property type="molecule type" value="Genomic_DNA"/>
</dbReference>
<dbReference type="GO" id="GO:0061630">
    <property type="term" value="F:ubiquitin protein ligase activity"/>
    <property type="evidence" value="ECO:0007669"/>
    <property type="project" value="UniProtKB-EC"/>
</dbReference>
<dbReference type="Pfam" id="PF13920">
    <property type="entry name" value="zf-C3HC4_3"/>
    <property type="match status" value="1"/>
</dbReference>
<sequence length="153" mass="17203">MLETIVLLPIGVAFWVLCKRQSRQQKVIGGLQATITRHREELDRLLQTEVTSDAARLVNYSLLTAVGVYGCVLVAKAVSSSTPRIGRDVPPTEYAPTPARHEGEECVVCMTHRRDTLFDPCRHLCVCWLCSQGMQSCPVCRQEILRRQFAFIS</sequence>
<accession>A0A3R7LEU5</accession>
<evidence type="ECO:0000256" key="1">
    <source>
        <dbReference type="PROSITE-ProRule" id="PRU00175"/>
    </source>
</evidence>
<evidence type="ECO:0000313" key="5">
    <source>
        <dbReference type="Proteomes" id="UP000284403"/>
    </source>
</evidence>
<dbReference type="InterPro" id="IPR001841">
    <property type="entry name" value="Znf_RING"/>
</dbReference>
<dbReference type="PANTHER" id="PTHR22996:SF0">
    <property type="entry name" value="RE60872P-RELATED"/>
    <property type="match status" value="1"/>
</dbReference>
<dbReference type="InterPro" id="IPR013083">
    <property type="entry name" value="Znf_RING/FYVE/PHD"/>
</dbReference>
<dbReference type="PROSITE" id="PS50089">
    <property type="entry name" value="ZF_RING_2"/>
    <property type="match status" value="1"/>
</dbReference>
<dbReference type="Gene3D" id="3.30.40.10">
    <property type="entry name" value="Zinc/RING finger domain, C3HC4 (zinc finger)"/>
    <property type="match status" value="1"/>
</dbReference>
<feature type="domain" description="RING-type" evidence="3">
    <location>
        <begin position="106"/>
        <end position="141"/>
    </location>
</feature>
<feature type="signal peptide" evidence="2">
    <location>
        <begin position="1"/>
        <end position="18"/>
    </location>
</feature>
<proteinExistence type="predicted"/>
<dbReference type="Proteomes" id="UP000284403">
    <property type="component" value="Unassembled WGS sequence"/>
</dbReference>
<dbReference type="InterPro" id="IPR045194">
    <property type="entry name" value="MGRN1/RNF157-like"/>
</dbReference>
<feature type="chain" id="PRO_5018522796" description="RING-type domain-containing protein" evidence="2">
    <location>
        <begin position="19"/>
        <end position="153"/>
    </location>
</feature>
<reference evidence="4 5" key="1">
    <citation type="journal article" date="2018" name="BMC Genomics">
        <title>Genomic comparison of Trypanosoma conorhini and Trypanosoma rangeli to Trypanosoma cruzi strains of high and low virulence.</title>
        <authorList>
            <person name="Bradwell K.R."/>
            <person name="Koparde V.N."/>
            <person name="Matveyev A.V."/>
            <person name="Serrano M.G."/>
            <person name="Alves J.M."/>
            <person name="Parikh H."/>
            <person name="Huang B."/>
            <person name="Lee V."/>
            <person name="Espinosa-Alvarez O."/>
            <person name="Ortiz P.A."/>
            <person name="Costa-Martins A.G."/>
            <person name="Teixeira M.M."/>
            <person name="Buck G.A."/>
        </authorList>
    </citation>
    <scope>NUCLEOTIDE SEQUENCE [LARGE SCALE GENOMIC DNA]</scope>
    <source>
        <strain evidence="4 5">025E</strain>
    </source>
</reference>
<protein>
    <recommendedName>
        <fullName evidence="3">RING-type domain-containing protein</fullName>
    </recommendedName>
</protein>
<dbReference type="GO" id="GO:0008270">
    <property type="term" value="F:zinc ion binding"/>
    <property type="evidence" value="ECO:0007669"/>
    <property type="project" value="UniProtKB-KW"/>
</dbReference>
<evidence type="ECO:0000259" key="3">
    <source>
        <dbReference type="PROSITE" id="PS50089"/>
    </source>
</evidence>
<evidence type="ECO:0000313" key="4">
    <source>
        <dbReference type="EMBL" id="RNF22232.1"/>
    </source>
</evidence>
<dbReference type="PANTHER" id="PTHR22996">
    <property type="entry name" value="MAHOGUNIN"/>
    <property type="match status" value="1"/>
</dbReference>
<dbReference type="OrthoDB" id="271225at2759"/>
<dbReference type="AlphaFoldDB" id="A0A3R7LEU5"/>
<dbReference type="SUPFAM" id="SSF57850">
    <property type="entry name" value="RING/U-box"/>
    <property type="match status" value="1"/>
</dbReference>
<keyword evidence="5" id="KW-1185">Reference proteome</keyword>
<dbReference type="GO" id="GO:0016567">
    <property type="term" value="P:protein ubiquitination"/>
    <property type="evidence" value="ECO:0007669"/>
    <property type="project" value="TreeGrafter"/>
</dbReference>
<name>A0A3R7LEU5_9TRYP</name>